<dbReference type="GO" id="GO:0046872">
    <property type="term" value="F:metal ion binding"/>
    <property type="evidence" value="ECO:0007669"/>
    <property type="project" value="UniProtKB-KW"/>
</dbReference>
<reference evidence="13 14" key="1">
    <citation type="journal article" date="2018" name="PLoS Genet.">
        <title>Population sequencing reveals clonal diversity and ancestral inbreeding in the grapevine cultivar Chardonnay.</title>
        <authorList>
            <person name="Roach M.J."/>
            <person name="Johnson D.L."/>
            <person name="Bohlmann J."/>
            <person name="van Vuuren H.J."/>
            <person name="Jones S.J."/>
            <person name="Pretorius I.S."/>
            <person name="Schmidt S.A."/>
            <person name="Borneman A.R."/>
        </authorList>
    </citation>
    <scope>NUCLEOTIDE SEQUENCE [LARGE SCALE GENOMIC DNA]</scope>
    <source>
        <strain evidence="14">cv. Chardonnay</strain>
        <tissue evidence="13">Leaf</tissue>
    </source>
</reference>
<feature type="domain" description="Tr-type G" evidence="12">
    <location>
        <begin position="227"/>
        <end position="263"/>
    </location>
</feature>
<evidence type="ECO:0000256" key="4">
    <source>
        <dbReference type="ARBA" id="ARBA00007812"/>
    </source>
</evidence>
<dbReference type="EC" id="4.1.1.1" evidence="6"/>
<evidence type="ECO:0000256" key="10">
    <source>
        <dbReference type="ARBA" id="ARBA00023052"/>
    </source>
</evidence>
<dbReference type="InterPro" id="IPR029061">
    <property type="entry name" value="THDP-binding"/>
</dbReference>
<protein>
    <recommendedName>
        <fullName evidence="6">pyruvate decarboxylase</fullName>
        <ecNumber evidence="6">4.1.1.1</ecNumber>
    </recommendedName>
</protein>
<evidence type="ECO:0000256" key="2">
    <source>
        <dbReference type="ARBA" id="ARBA00001920"/>
    </source>
</evidence>
<comment type="subunit">
    <text evidence="5">Homotetramer.</text>
</comment>
<keyword evidence="13" id="KW-0670">Pyruvate</keyword>
<evidence type="ECO:0000256" key="9">
    <source>
        <dbReference type="ARBA" id="ARBA00022842"/>
    </source>
</evidence>
<keyword evidence="10" id="KW-0786">Thiamine pyrophosphate</keyword>
<comment type="similarity">
    <text evidence="4">Belongs to the TPP enzyme family.</text>
</comment>
<evidence type="ECO:0000256" key="11">
    <source>
        <dbReference type="ARBA" id="ARBA00023239"/>
    </source>
</evidence>
<evidence type="ECO:0000256" key="6">
    <source>
        <dbReference type="ARBA" id="ARBA00013202"/>
    </source>
</evidence>
<evidence type="ECO:0000313" key="13">
    <source>
        <dbReference type="EMBL" id="RVW12455.1"/>
    </source>
</evidence>
<evidence type="ECO:0000313" key="14">
    <source>
        <dbReference type="Proteomes" id="UP000288805"/>
    </source>
</evidence>
<evidence type="ECO:0000256" key="8">
    <source>
        <dbReference type="ARBA" id="ARBA00022793"/>
    </source>
</evidence>
<sequence length="265" mass="29756">MSQRAVHKAMFESVALAGASVLQISSTCTRKFITSSGFHKSLSKRLKGNIAGYENYHRVYVPEGQSPKFDPKEPLRVYVLFQHIQKMLSSETAVIAETGDSWFNCQKLKLPRRCRYESQMQYGSIGWLVGVTLGYVQATPKKRVMISCIGDGSFYVTLLDISIMILLIRNRQSLEDEDIKVKEAAGGVLANLALSISHQQPVGHQKLLKIGIRALMSEGNDVTDWHTSWKFETTKCYCTVIDAPGHPDFFKNMITGTSQADWAYH</sequence>
<dbReference type="Proteomes" id="UP000288805">
    <property type="component" value="Unassembled WGS sequence"/>
</dbReference>
<evidence type="ECO:0000256" key="1">
    <source>
        <dbReference type="ARBA" id="ARBA00001041"/>
    </source>
</evidence>
<dbReference type="Gene3D" id="3.40.50.970">
    <property type="match status" value="1"/>
</dbReference>
<evidence type="ECO:0000259" key="12">
    <source>
        <dbReference type="Pfam" id="PF00009"/>
    </source>
</evidence>
<keyword evidence="11" id="KW-0456">Lyase</keyword>
<dbReference type="PANTHER" id="PTHR43452:SF6">
    <property type="entry name" value="PYRUVATE DECARBOXYLASE 2"/>
    <property type="match status" value="1"/>
</dbReference>
<dbReference type="InterPro" id="IPR012110">
    <property type="entry name" value="PDC/IPDC-like"/>
</dbReference>
<comment type="catalytic activity">
    <reaction evidence="1">
        <text>a 2-oxocarboxylate + H(+) = an aldehyde + CO2</text>
        <dbReference type="Rhea" id="RHEA:11628"/>
        <dbReference type="ChEBI" id="CHEBI:15378"/>
        <dbReference type="ChEBI" id="CHEBI:16526"/>
        <dbReference type="ChEBI" id="CHEBI:17478"/>
        <dbReference type="ChEBI" id="CHEBI:35179"/>
        <dbReference type="EC" id="4.1.1.1"/>
    </reaction>
</comment>
<dbReference type="SUPFAM" id="SSF52518">
    <property type="entry name" value="Thiamin diphosphate-binding fold (THDP-binding)"/>
    <property type="match status" value="1"/>
</dbReference>
<keyword evidence="9" id="KW-0460">Magnesium</keyword>
<dbReference type="Gene3D" id="3.40.50.300">
    <property type="entry name" value="P-loop containing nucleotide triphosphate hydrolases"/>
    <property type="match status" value="1"/>
</dbReference>
<dbReference type="EMBL" id="QGNW01002703">
    <property type="protein sequence ID" value="RVW12455.1"/>
    <property type="molecule type" value="Genomic_DNA"/>
</dbReference>
<dbReference type="InterPro" id="IPR000795">
    <property type="entry name" value="T_Tr_GTP-bd_dom"/>
</dbReference>
<comment type="cofactor">
    <cofactor evidence="2">
        <name>a metal cation</name>
        <dbReference type="ChEBI" id="CHEBI:25213"/>
    </cofactor>
</comment>
<keyword evidence="7" id="KW-0479">Metal-binding</keyword>
<dbReference type="InterPro" id="IPR027417">
    <property type="entry name" value="P-loop_NTPase"/>
</dbReference>
<name>A0A438BNA5_VITVI</name>
<dbReference type="PANTHER" id="PTHR43452">
    <property type="entry name" value="PYRUVATE DECARBOXYLASE"/>
    <property type="match status" value="1"/>
</dbReference>
<comment type="cofactor">
    <cofactor evidence="3">
        <name>thiamine diphosphate</name>
        <dbReference type="ChEBI" id="CHEBI:58937"/>
    </cofactor>
</comment>
<dbReference type="SUPFAM" id="SSF52540">
    <property type="entry name" value="P-loop containing nucleoside triphosphate hydrolases"/>
    <property type="match status" value="1"/>
</dbReference>
<dbReference type="GO" id="GO:0004737">
    <property type="term" value="F:pyruvate decarboxylase activity"/>
    <property type="evidence" value="ECO:0007669"/>
    <property type="project" value="UniProtKB-EC"/>
</dbReference>
<dbReference type="Pfam" id="PF00009">
    <property type="entry name" value="GTP_EFTU"/>
    <property type="match status" value="1"/>
</dbReference>
<gene>
    <name evidence="13" type="primary">PDC2_4</name>
    <name evidence="13" type="ORF">CK203_093460</name>
</gene>
<keyword evidence="8" id="KW-0210">Decarboxylase</keyword>
<proteinExistence type="inferred from homology"/>
<comment type="caution">
    <text evidence="13">The sequence shown here is derived from an EMBL/GenBank/DDBJ whole genome shotgun (WGS) entry which is preliminary data.</text>
</comment>
<organism evidence="13 14">
    <name type="scientific">Vitis vinifera</name>
    <name type="common">Grape</name>
    <dbReference type="NCBI Taxonomy" id="29760"/>
    <lineage>
        <taxon>Eukaryota</taxon>
        <taxon>Viridiplantae</taxon>
        <taxon>Streptophyta</taxon>
        <taxon>Embryophyta</taxon>
        <taxon>Tracheophyta</taxon>
        <taxon>Spermatophyta</taxon>
        <taxon>Magnoliopsida</taxon>
        <taxon>eudicotyledons</taxon>
        <taxon>Gunneridae</taxon>
        <taxon>Pentapetalae</taxon>
        <taxon>rosids</taxon>
        <taxon>Vitales</taxon>
        <taxon>Vitaceae</taxon>
        <taxon>Viteae</taxon>
        <taxon>Vitis</taxon>
    </lineage>
</organism>
<evidence type="ECO:0000256" key="5">
    <source>
        <dbReference type="ARBA" id="ARBA00011881"/>
    </source>
</evidence>
<dbReference type="AlphaFoldDB" id="A0A438BNA5"/>
<evidence type="ECO:0000256" key="7">
    <source>
        <dbReference type="ARBA" id="ARBA00022723"/>
    </source>
</evidence>
<dbReference type="GO" id="GO:0005525">
    <property type="term" value="F:GTP binding"/>
    <property type="evidence" value="ECO:0007669"/>
    <property type="project" value="InterPro"/>
</dbReference>
<evidence type="ECO:0000256" key="3">
    <source>
        <dbReference type="ARBA" id="ARBA00001964"/>
    </source>
</evidence>
<accession>A0A438BNA5</accession>
<dbReference type="GO" id="GO:0003924">
    <property type="term" value="F:GTPase activity"/>
    <property type="evidence" value="ECO:0007669"/>
    <property type="project" value="InterPro"/>
</dbReference>